<protein>
    <recommendedName>
        <fullName evidence="10">Purine nucleoside phosphorylase</fullName>
    </recommendedName>
</protein>
<evidence type="ECO:0000256" key="5">
    <source>
        <dbReference type="ARBA" id="ARBA00022801"/>
    </source>
</evidence>
<dbReference type="NCBIfam" id="TIGR00726">
    <property type="entry name" value="peptidoglycan editing factor PgeF"/>
    <property type="match status" value="1"/>
</dbReference>
<sequence length="257" mass="26922">MSLNPITHPLLTRAGVRHGFFTRAGGVSDGLYAGLNAGVGSKDDPAHVAENRRRVAEWMGGAADDLCGCYQVHSAVARVAESGWAGDRPEGDAVVAGVKGPVLTVLTADCAPVLFADAEAGVIGASHAGWKGALGGVIHSTVAAMQALGAEPSRIVAVVGPCIAQGSYEVGADYQDRFAHHDPGSERFFAPGATDDKRQFDLPGFVLWRLEQAGVSEAAWTGDDTRADEGRFYSNRRAYLAGEPDFGRLISAITLMD</sequence>
<reference evidence="11 12" key="1">
    <citation type="submission" date="2017-02" db="EMBL/GenBank/DDBJ databases">
        <authorList>
            <person name="Peterson S.W."/>
        </authorList>
    </citation>
    <scope>NUCLEOTIDE SEQUENCE [LARGE SCALE GENOMIC DNA]</scope>
    <source>
        <strain evidence="11 12">3F5N</strain>
    </source>
</reference>
<evidence type="ECO:0000313" key="11">
    <source>
        <dbReference type="EMBL" id="SJM46139.1"/>
    </source>
</evidence>
<evidence type="ECO:0000256" key="1">
    <source>
        <dbReference type="ARBA" id="ARBA00000553"/>
    </source>
</evidence>
<comment type="catalytic activity">
    <reaction evidence="8">
        <text>adenosine + phosphate = alpha-D-ribose 1-phosphate + adenine</text>
        <dbReference type="Rhea" id="RHEA:27642"/>
        <dbReference type="ChEBI" id="CHEBI:16335"/>
        <dbReference type="ChEBI" id="CHEBI:16708"/>
        <dbReference type="ChEBI" id="CHEBI:43474"/>
        <dbReference type="ChEBI" id="CHEBI:57720"/>
        <dbReference type="EC" id="2.4.2.1"/>
    </reaction>
    <physiologicalReaction direction="left-to-right" evidence="8">
        <dbReference type="Rhea" id="RHEA:27643"/>
    </physiologicalReaction>
</comment>
<dbReference type="SUPFAM" id="SSF64438">
    <property type="entry name" value="CNF1/YfiH-like putative cysteine hydrolases"/>
    <property type="match status" value="1"/>
</dbReference>
<keyword evidence="5" id="KW-0378">Hydrolase</keyword>
<dbReference type="PANTHER" id="PTHR30616">
    <property type="entry name" value="UNCHARACTERIZED PROTEIN YFIH"/>
    <property type="match status" value="1"/>
</dbReference>
<proteinExistence type="inferred from homology"/>
<dbReference type="GO" id="GO:0017061">
    <property type="term" value="F:S-methyl-5-thioadenosine phosphorylase activity"/>
    <property type="evidence" value="ECO:0007669"/>
    <property type="project" value="UniProtKB-EC"/>
</dbReference>
<evidence type="ECO:0000256" key="8">
    <source>
        <dbReference type="ARBA" id="ARBA00048968"/>
    </source>
</evidence>
<dbReference type="Pfam" id="PF02578">
    <property type="entry name" value="Cu-oxidase_4"/>
    <property type="match status" value="1"/>
</dbReference>
<accession>A0A1R4ERD6</accession>
<dbReference type="OrthoDB" id="4279at2"/>
<evidence type="ECO:0000256" key="4">
    <source>
        <dbReference type="ARBA" id="ARBA00022723"/>
    </source>
</evidence>
<gene>
    <name evidence="11" type="ORF">FM111_00340</name>
</gene>
<dbReference type="Gene3D" id="3.60.140.10">
    <property type="entry name" value="CNF1/YfiH-like putative cysteine hydrolases"/>
    <property type="match status" value="1"/>
</dbReference>
<comment type="similarity">
    <text evidence="2 10">Belongs to the purine nucleoside phosphorylase YfiH/LACC1 family.</text>
</comment>
<evidence type="ECO:0000256" key="10">
    <source>
        <dbReference type="RuleBase" id="RU361274"/>
    </source>
</evidence>
<keyword evidence="3" id="KW-0808">Transferase</keyword>
<evidence type="ECO:0000256" key="6">
    <source>
        <dbReference type="ARBA" id="ARBA00022833"/>
    </source>
</evidence>
<evidence type="ECO:0000256" key="3">
    <source>
        <dbReference type="ARBA" id="ARBA00022679"/>
    </source>
</evidence>
<keyword evidence="4" id="KW-0479">Metal-binding</keyword>
<dbReference type="CDD" id="cd16833">
    <property type="entry name" value="YfiH"/>
    <property type="match status" value="1"/>
</dbReference>
<name>A0A1R4ERD6_BREDI</name>
<dbReference type="Proteomes" id="UP000195766">
    <property type="component" value="Unassembled WGS sequence"/>
</dbReference>
<dbReference type="EMBL" id="FUIE01000004">
    <property type="protein sequence ID" value="SJM46139.1"/>
    <property type="molecule type" value="Genomic_DNA"/>
</dbReference>
<dbReference type="PANTHER" id="PTHR30616:SF2">
    <property type="entry name" value="PURINE NUCLEOSIDE PHOSPHORYLASE LACC1"/>
    <property type="match status" value="1"/>
</dbReference>
<evidence type="ECO:0000313" key="12">
    <source>
        <dbReference type="Proteomes" id="UP000195766"/>
    </source>
</evidence>
<dbReference type="GO" id="GO:0016787">
    <property type="term" value="F:hydrolase activity"/>
    <property type="evidence" value="ECO:0007669"/>
    <property type="project" value="UniProtKB-KW"/>
</dbReference>
<dbReference type="InterPro" id="IPR011324">
    <property type="entry name" value="Cytotoxic_necrot_fac-like_cat"/>
</dbReference>
<dbReference type="InterPro" id="IPR003730">
    <property type="entry name" value="Cu_polyphenol_OxRdtase"/>
</dbReference>
<comment type="catalytic activity">
    <reaction evidence="1">
        <text>inosine + phosphate = alpha-D-ribose 1-phosphate + hypoxanthine</text>
        <dbReference type="Rhea" id="RHEA:27646"/>
        <dbReference type="ChEBI" id="CHEBI:17368"/>
        <dbReference type="ChEBI" id="CHEBI:17596"/>
        <dbReference type="ChEBI" id="CHEBI:43474"/>
        <dbReference type="ChEBI" id="CHEBI:57720"/>
        <dbReference type="EC" id="2.4.2.1"/>
    </reaction>
    <physiologicalReaction direction="left-to-right" evidence="1">
        <dbReference type="Rhea" id="RHEA:27647"/>
    </physiologicalReaction>
</comment>
<keyword evidence="6" id="KW-0862">Zinc</keyword>
<dbReference type="AlphaFoldDB" id="A0A1R4ERD6"/>
<dbReference type="RefSeq" id="WP_087138761.1">
    <property type="nucleotide sequence ID" value="NZ_FUIE01000004.1"/>
</dbReference>
<dbReference type="InterPro" id="IPR038371">
    <property type="entry name" value="Cu_polyphenol_OxRdtase_sf"/>
</dbReference>
<evidence type="ECO:0000256" key="7">
    <source>
        <dbReference type="ARBA" id="ARBA00047989"/>
    </source>
</evidence>
<comment type="catalytic activity">
    <reaction evidence="7">
        <text>adenosine + H2O + H(+) = inosine + NH4(+)</text>
        <dbReference type="Rhea" id="RHEA:24408"/>
        <dbReference type="ChEBI" id="CHEBI:15377"/>
        <dbReference type="ChEBI" id="CHEBI:15378"/>
        <dbReference type="ChEBI" id="CHEBI:16335"/>
        <dbReference type="ChEBI" id="CHEBI:17596"/>
        <dbReference type="ChEBI" id="CHEBI:28938"/>
        <dbReference type="EC" id="3.5.4.4"/>
    </reaction>
    <physiologicalReaction direction="left-to-right" evidence="7">
        <dbReference type="Rhea" id="RHEA:24409"/>
    </physiologicalReaction>
</comment>
<dbReference type="GO" id="GO:0005507">
    <property type="term" value="F:copper ion binding"/>
    <property type="evidence" value="ECO:0007669"/>
    <property type="project" value="TreeGrafter"/>
</dbReference>
<organism evidence="11 12">
    <name type="scientific">Brevundimonas diminuta 3F5N</name>
    <dbReference type="NCBI Taxonomy" id="1255603"/>
    <lineage>
        <taxon>Bacteria</taxon>
        <taxon>Pseudomonadati</taxon>
        <taxon>Pseudomonadota</taxon>
        <taxon>Alphaproteobacteria</taxon>
        <taxon>Caulobacterales</taxon>
        <taxon>Caulobacteraceae</taxon>
        <taxon>Brevundimonas</taxon>
    </lineage>
</organism>
<evidence type="ECO:0000256" key="9">
    <source>
        <dbReference type="ARBA" id="ARBA00049893"/>
    </source>
</evidence>
<comment type="catalytic activity">
    <reaction evidence="9">
        <text>S-methyl-5'-thioadenosine + phosphate = 5-(methylsulfanyl)-alpha-D-ribose 1-phosphate + adenine</text>
        <dbReference type="Rhea" id="RHEA:11852"/>
        <dbReference type="ChEBI" id="CHEBI:16708"/>
        <dbReference type="ChEBI" id="CHEBI:17509"/>
        <dbReference type="ChEBI" id="CHEBI:43474"/>
        <dbReference type="ChEBI" id="CHEBI:58533"/>
        <dbReference type="EC" id="2.4.2.28"/>
    </reaction>
    <physiologicalReaction direction="left-to-right" evidence="9">
        <dbReference type="Rhea" id="RHEA:11853"/>
    </physiologicalReaction>
</comment>
<evidence type="ECO:0000256" key="2">
    <source>
        <dbReference type="ARBA" id="ARBA00007353"/>
    </source>
</evidence>